<dbReference type="SUPFAM" id="SSF54106">
    <property type="entry name" value="LysM domain"/>
    <property type="match status" value="4"/>
</dbReference>
<sequence>MTSRVWVPCKQILWVICSIAALSGHLAHASTHHIVEDGETLADIANRYQLTKTALIDANGLEASTLRAGKVLHIPEPNTQHNMYRVVSGDSLSSLSAQYNIDIEQLAHINRISPQSGLMIGSTLIIPVATKTAETPSAPPIAASTTTKKTSANTTAPSHTVAVNNAPSKTARTRSLSASAQTVTTHRIEYGETLSSIAKKYNLSINTLASANQMAIDDPLYFGRMLSIPTQTAPKPQQSSIKTAAAPAVQTYTVQSGDTLMGIANRYGVKFMDIAKLSRISAYDPLAIGQVLTLPPSAALVAQSTTR</sequence>
<dbReference type="InterPro" id="IPR018392">
    <property type="entry name" value="LysM"/>
</dbReference>
<feature type="domain" description="LysM" evidence="3">
    <location>
        <begin position="31"/>
        <end position="74"/>
    </location>
</feature>
<evidence type="ECO:0000313" key="4">
    <source>
        <dbReference type="EMBL" id="GAA0313648.1"/>
    </source>
</evidence>
<name>A0ABN0VP14_9GAMM</name>
<evidence type="ECO:0000313" key="5">
    <source>
        <dbReference type="Proteomes" id="UP001501787"/>
    </source>
</evidence>
<dbReference type="SMART" id="SM00257">
    <property type="entry name" value="LysM"/>
    <property type="match status" value="4"/>
</dbReference>
<dbReference type="PROSITE" id="PS51782">
    <property type="entry name" value="LYSM"/>
    <property type="match status" value="4"/>
</dbReference>
<dbReference type="RefSeq" id="WP_201503651.1">
    <property type="nucleotide sequence ID" value="NZ_BAAAFR010000001.1"/>
</dbReference>
<feature type="signal peptide" evidence="2">
    <location>
        <begin position="1"/>
        <end position="29"/>
    </location>
</feature>
<dbReference type="Pfam" id="PF01476">
    <property type="entry name" value="LysM"/>
    <property type="match status" value="4"/>
</dbReference>
<organism evidence="4 5">
    <name type="scientific">Psychrobacter aestuarii</name>
    <dbReference type="NCBI Taxonomy" id="556327"/>
    <lineage>
        <taxon>Bacteria</taxon>
        <taxon>Pseudomonadati</taxon>
        <taxon>Pseudomonadota</taxon>
        <taxon>Gammaproteobacteria</taxon>
        <taxon>Moraxellales</taxon>
        <taxon>Moraxellaceae</taxon>
        <taxon>Psychrobacter</taxon>
    </lineage>
</organism>
<keyword evidence="2" id="KW-0732">Signal</keyword>
<dbReference type="EMBL" id="BAAAFR010000001">
    <property type="protein sequence ID" value="GAA0313648.1"/>
    <property type="molecule type" value="Genomic_DNA"/>
</dbReference>
<dbReference type="CDD" id="cd00118">
    <property type="entry name" value="LysM"/>
    <property type="match status" value="4"/>
</dbReference>
<comment type="caution">
    <text evidence="4">The sequence shown here is derived from an EMBL/GenBank/DDBJ whole genome shotgun (WGS) entry which is preliminary data.</text>
</comment>
<feature type="compositionally biased region" description="Low complexity" evidence="1">
    <location>
        <begin position="135"/>
        <end position="158"/>
    </location>
</feature>
<evidence type="ECO:0000259" key="3">
    <source>
        <dbReference type="PROSITE" id="PS51782"/>
    </source>
</evidence>
<feature type="domain" description="LysM" evidence="3">
    <location>
        <begin position="82"/>
        <end position="126"/>
    </location>
</feature>
<feature type="chain" id="PRO_5046058070" description="LysM domain-containing protein" evidence="2">
    <location>
        <begin position="30"/>
        <end position="307"/>
    </location>
</feature>
<evidence type="ECO:0000256" key="1">
    <source>
        <dbReference type="SAM" id="MobiDB-lite"/>
    </source>
</evidence>
<dbReference type="PANTHER" id="PTHR33734:SF22">
    <property type="entry name" value="MEMBRANE-BOUND LYTIC MUREIN TRANSGLYCOSYLASE D"/>
    <property type="match status" value="1"/>
</dbReference>
<keyword evidence="5" id="KW-1185">Reference proteome</keyword>
<feature type="domain" description="LysM" evidence="3">
    <location>
        <begin position="184"/>
        <end position="228"/>
    </location>
</feature>
<dbReference type="InterPro" id="IPR036779">
    <property type="entry name" value="LysM_dom_sf"/>
</dbReference>
<evidence type="ECO:0000256" key="2">
    <source>
        <dbReference type="SAM" id="SignalP"/>
    </source>
</evidence>
<feature type="domain" description="LysM" evidence="3">
    <location>
        <begin position="250"/>
        <end position="294"/>
    </location>
</feature>
<dbReference type="PANTHER" id="PTHR33734">
    <property type="entry name" value="LYSM DOMAIN-CONTAINING GPI-ANCHORED PROTEIN 2"/>
    <property type="match status" value="1"/>
</dbReference>
<accession>A0ABN0VP14</accession>
<proteinExistence type="predicted"/>
<dbReference type="Gene3D" id="3.10.350.10">
    <property type="entry name" value="LysM domain"/>
    <property type="match status" value="4"/>
</dbReference>
<reference evidence="4 5" key="1">
    <citation type="journal article" date="2019" name="Int. J. Syst. Evol. Microbiol.">
        <title>The Global Catalogue of Microorganisms (GCM) 10K type strain sequencing project: providing services to taxonomists for standard genome sequencing and annotation.</title>
        <authorList>
            <consortium name="The Broad Institute Genomics Platform"/>
            <consortium name="The Broad Institute Genome Sequencing Center for Infectious Disease"/>
            <person name="Wu L."/>
            <person name="Ma J."/>
        </authorList>
    </citation>
    <scope>NUCLEOTIDE SEQUENCE [LARGE SCALE GENOMIC DNA]</scope>
    <source>
        <strain evidence="4 5">JCM 16343</strain>
    </source>
</reference>
<dbReference type="Proteomes" id="UP001501787">
    <property type="component" value="Unassembled WGS sequence"/>
</dbReference>
<feature type="region of interest" description="Disordered" evidence="1">
    <location>
        <begin position="135"/>
        <end position="161"/>
    </location>
</feature>
<gene>
    <name evidence="4" type="ORF">GCM10009129_08720</name>
</gene>
<protein>
    <recommendedName>
        <fullName evidence="3">LysM domain-containing protein</fullName>
    </recommendedName>
</protein>